<feature type="non-terminal residue" evidence="1">
    <location>
        <position position="1"/>
    </location>
</feature>
<dbReference type="AlphaFoldDB" id="A0A9E1BAI1"/>
<dbReference type="EMBL" id="JAHAKR010000313">
    <property type="protein sequence ID" value="MBS5830500.1"/>
    <property type="molecule type" value="Genomic_DNA"/>
</dbReference>
<dbReference type="Gene3D" id="1.25.40.10">
    <property type="entry name" value="Tetratricopeptide repeat domain"/>
    <property type="match status" value="1"/>
</dbReference>
<reference evidence="1" key="1">
    <citation type="submission" date="2021-02" db="EMBL/GenBank/DDBJ databases">
        <title>Infant gut strain persistence is associated with maternal origin, phylogeny, and functional potential including surface adhesion and iron acquisition.</title>
        <authorList>
            <person name="Lou Y.C."/>
        </authorList>
    </citation>
    <scope>NUCLEOTIDE SEQUENCE</scope>
    <source>
        <strain evidence="1">L3_101_000G1_dasL3_101_000G1_concoct_7_sub</strain>
    </source>
</reference>
<protein>
    <submittedName>
        <fullName evidence="1">GTP pyrophosphokinase</fullName>
    </submittedName>
</protein>
<name>A0A9E1BAI1_9BACT</name>
<comment type="caution">
    <text evidence="1">The sequence shown here is derived from an EMBL/GenBank/DDBJ whole genome shotgun (WGS) entry which is preliminary data.</text>
</comment>
<sequence length="150" mass="16877">YHGADIIKKQYIKLLQISGLLTRERDKLRAELKSAPKNINLIQTLAYVDIFTNDFDESYKLYNEVIDDFKINDAGTLFLASVAATGANKIANAIALLELTKLNDPSAVENRAALGFMYQQIDNIKAALIQYSKVGNVGYNNEFYDFMIDN</sequence>
<evidence type="ECO:0000313" key="2">
    <source>
        <dbReference type="Proteomes" id="UP000824019"/>
    </source>
</evidence>
<dbReference type="SUPFAM" id="SSF48452">
    <property type="entry name" value="TPR-like"/>
    <property type="match status" value="1"/>
</dbReference>
<dbReference type="Proteomes" id="UP000824019">
    <property type="component" value="Unassembled WGS sequence"/>
</dbReference>
<gene>
    <name evidence="1" type="ORF">KIC69_06700</name>
</gene>
<accession>A0A9E1BAI1</accession>
<proteinExistence type="predicted"/>
<dbReference type="InterPro" id="IPR011990">
    <property type="entry name" value="TPR-like_helical_dom_sf"/>
</dbReference>
<evidence type="ECO:0000313" key="1">
    <source>
        <dbReference type="EMBL" id="MBS5830500.1"/>
    </source>
</evidence>
<organism evidence="1 2">
    <name type="scientific">Campylobacter concisus</name>
    <dbReference type="NCBI Taxonomy" id="199"/>
    <lineage>
        <taxon>Bacteria</taxon>
        <taxon>Pseudomonadati</taxon>
        <taxon>Campylobacterota</taxon>
        <taxon>Epsilonproteobacteria</taxon>
        <taxon>Campylobacterales</taxon>
        <taxon>Campylobacteraceae</taxon>
        <taxon>Campylobacter</taxon>
    </lineage>
</organism>